<reference evidence="2" key="1">
    <citation type="submission" date="2009-09" db="EMBL/GenBank/DDBJ databases">
        <title>The complete genome of Nakamurella multipartita DSM 44233.</title>
        <authorList>
            <consortium name="US DOE Joint Genome Institute (JGI-PGF)"/>
            <person name="Lucas S."/>
            <person name="Copeland A."/>
            <person name="Lapidus A."/>
            <person name="Glavina del Rio T."/>
            <person name="Dalin E."/>
            <person name="Tice H."/>
            <person name="Bruce D."/>
            <person name="Goodwin L."/>
            <person name="Pitluck S."/>
            <person name="Kyrpides N."/>
            <person name="Mavromatis K."/>
            <person name="Ivanova N."/>
            <person name="Ovchinnikova G."/>
            <person name="Sims D."/>
            <person name="Meincke L."/>
            <person name="Brettin T."/>
            <person name="Detter J.C."/>
            <person name="Han C."/>
            <person name="Larimer F."/>
            <person name="Land M."/>
            <person name="Hauser L."/>
            <person name="Markowitz V."/>
            <person name="Cheng J.-F."/>
            <person name="Hugenholtz P."/>
            <person name="Woyke T."/>
            <person name="Wu D."/>
            <person name="Klenk H.-P."/>
            <person name="Eisen J.A."/>
        </authorList>
    </citation>
    <scope>NUCLEOTIDE SEQUENCE [LARGE SCALE GENOMIC DNA]</scope>
    <source>
        <strain evidence="2">ATCC 700099 / DSM 44233 / CIP 104796 / JCM 9543 / NBRC 105858 / Y-104</strain>
    </source>
</reference>
<dbReference type="HOGENOM" id="CLU_2789599_0_0_11"/>
<dbReference type="STRING" id="479431.Namu_2401"/>
<evidence type="ECO:0000313" key="2">
    <source>
        <dbReference type="Proteomes" id="UP000002218"/>
    </source>
</evidence>
<dbReference type="RefSeq" id="WP_015747664.1">
    <property type="nucleotide sequence ID" value="NC_013235.1"/>
</dbReference>
<proteinExistence type="predicted"/>
<dbReference type="InParanoid" id="C8X6C0"/>
<dbReference type="Proteomes" id="UP000002218">
    <property type="component" value="Chromosome"/>
</dbReference>
<gene>
    <name evidence="1" type="ordered locus">Namu_2401</name>
</gene>
<dbReference type="AlphaFoldDB" id="C8X6C0"/>
<dbReference type="EMBL" id="CP001737">
    <property type="protein sequence ID" value="ACV78775.1"/>
    <property type="molecule type" value="Genomic_DNA"/>
</dbReference>
<name>C8X6C0_NAKMY</name>
<dbReference type="KEGG" id="nml:Namu_2401"/>
<evidence type="ECO:0000313" key="1">
    <source>
        <dbReference type="EMBL" id="ACV78775.1"/>
    </source>
</evidence>
<keyword evidence="2" id="KW-1185">Reference proteome</keyword>
<reference evidence="1 2" key="2">
    <citation type="journal article" date="2010" name="Stand. Genomic Sci.">
        <title>Complete genome sequence of Nakamurella multipartita type strain (Y-104).</title>
        <authorList>
            <person name="Tice H."/>
            <person name="Mayilraj S."/>
            <person name="Sims D."/>
            <person name="Lapidus A."/>
            <person name="Nolan M."/>
            <person name="Lucas S."/>
            <person name="Glavina Del Rio T."/>
            <person name="Copeland A."/>
            <person name="Cheng J.F."/>
            <person name="Meincke L."/>
            <person name="Bruce D."/>
            <person name="Goodwin L."/>
            <person name="Pitluck S."/>
            <person name="Ivanova N."/>
            <person name="Mavromatis K."/>
            <person name="Ovchinnikova G."/>
            <person name="Pati A."/>
            <person name="Chen A."/>
            <person name="Palaniappan K."/>
            <person name="Land M."/>
            <person name="Hauser L."/>
            <person name="Chang Y.J."/>
            <person name="Jeffries C.D."/>
            <person name="Detter J.C."/>
            <person name="Brettin T."/>
            <person name="Rohde M."/>
            <person name="Goker M."/>
            <person name="Bristow J."/>
            <person name="Eisen J.A."/>
            <person name="Markowitz V."/>
            <person name="Hugenholtz P."/>
            <person name="Kyrpides N.C."/>
            <person name="Klenk H.P."/>
            <person name="Chen F."/>
        </authorList>
    </citation>
    <scope>NUCLEOTIDE SEQUENCE [LARGE SCALE GENOMIC DNA]</scope>
    <source>
        <strain evidence="2">ATCC 700099 / DSM 44233 / CIP 104796 / JCM 9543 / NBRC 105858 / Y-104</strain>
    </source>
</reference>
<accession>C8X6C0</accession>
<protein>
    <submittedName>
        <fullName evidence="1">Uncharacterized protein</fullName>
    </submittedName>
</protein>
<sequence>MAFPALTTVRAARDIRYGVTTAVPLGAPGRIVNRQAGWGTTTYTVEFNPDPGSTVTLVGLKDSDLQSA</sequence>
<organism evidence="1 2">
    <name type="scientific">Nakamurella multipartita (strain ATCC 700099 / DSM 44233 / CIP 104796 / JCM 9543 / NBRC 105858 / Y-104)</name>
    <name type="common">Microsphaera multipartita</name>
    <dbReference type="NCBI Taxonomy" id="479431"/>
    <lineage>
        <taxon>Bacteria</taxon>
        <taxon>Bacillati</taxon>
        <taxon>Actinomycetota</taxon>
        <taxon>Actinomycetes</taxon>
        <taxon>Nakamurellales</taxon>
        <taxon>Nakamurellaceae</taxon>
        <taxon>Nakamurella</taxon>
    </lineage>
</organism>